<dbReference type="AlphaFoldDB" id="A0A6A4TAH1"/>
<dbReference type="EMBL" id="VEVO01000007">
    <property type="protein sequence ID" value="KAF0040144.1"/>
    <property type="molecule type" value="Genomic_DNA"/>
</dbReference>
<gene>
    <name evidence="1" type="ORF">F2P81_008379</name>
</gene>
<sequence>MLELQKRKKISRQWTVKSQMPPCSCSVDRCARLWYSDDERPDGSGADRSRYMSSLDVRKGSRGAIEFSGGFESGGGKVTGLNVRKFERFSGAPVSVSVKPERYDSDDFLSSSCSSGPEKANKALTEAYCEYPRLGVFTSTSLVECLKNLECFNKTLWNEGGEEEKNEAYGEINDE</sequence>
<evidence type="ECO:0000313" key="1">
    <source>
        <dbReference type="EMBL" id="KAF0040144.1"/>
    </source>
</evidence>
<accession>A0A6A4TAH1</accession>
<organism evidence="1 2">
    <name type="scientific">Scophthalmus maximus</name>
    <name type="common">Turbot</name>
    <name type="synonym">Psetta maxima</name>
    <dbReference type="NCBI Taxonomy" id="52904"/>
    <lineage>
        <taxon>Eukaryota</taxon>
        <taxon>Metazoa</taxon>
        <taxon>Chordata</taxon>
        <taxon>Craniata</taxon>
        <taxon>Vertebrata</taxon>
        <taxon>Euteleostomi</taxon>
        <taxon>Actinopterygii</taxon>
        <taxon>Neopterygii</taxon>
        <taxon>Teleostei</taxon>
        <taxon>Neoteleostei</taxon>
        <taxon>Acanthomorphata</taxon>
        <taxon>Carangaria</taxon>
        <taxon>Pleuronectiformes</taxon>
        <taxon>Pleuronectoidei</taxon>
        <taxon>Scophthalmidae</taxon>
        <taxon>Scophthalmus</taxon>
    </lineage>
</organism>
<comment type="caution">
    <text evidence="1">The sequence shown here is derived from an EMBL/GenBank/DDBJ whole genome shotgun (WGS) entry which is preliminary data.</text>
</comment>
<dbReference type="Proteomes" id="UP000438429">
    <property type="component" value="Unassembled WGS sequence"/>
</dbReference>
<evidence type="ECO:0000313" key="2">
    <source>
        <dbReference type="Proteomes" id="UP000438429"/>
    </source>
</evidence>
<proteinExistence type="predicted"/>
<name>A0A6A4TAH1_SCOMX</name>
<reference evidence="1 2" key="1">
    <citation type="submission" date="2019-06" db="EMBL/GenBank/DDBJ databases">
        <title>Draft genomes of female and male turbot (Scophthalmus maximus).</title>
        <authorList>
            <person name="Xu H."/>
            <person name="Xu X.-W."/>
            <person name="Shao C."/>
            <person name="Chen S."/>
        </authorList>
    </citation>
    <scope>NUCLEOTIDE SEQUENCE [LARGE SCALE GENOMIC DNA]</scope>
    <source>
        <strain evidence="1">Ysfricsl-2016a</strain>
        <tissue evidence="1">Blood</tissue>
    </source>
</reference>
<protein>
    <submittedName>
        <fullName evidence="1">Uncharacterized protein</fullName>
    </submittedName>
</protein>